<keyword evidence="4" id="KW-0418">Kinase</keyword>
<keyword evidence="5" id="KW-0067">ATP-binding</keyword>
<keyword evidence="2" id="KW-0808">Transferase</keyword>
<sequence length="343" mass="36948">MLCRTQVVGEDGGLAKMTTLPDSITIRTGARLHFGLLDCKPPFGGLGLMIDSPATEVEAVSDKSFAIDSSIESAGLAARTKAIASRAAKHFRCGEADEVRLPPIKLKLKCQPPKHSGFGSGTQYSLAIAEACCRAIAFETVPEETMVIDIAGRARRSAVGAHGYLAGGLIYETNDDCSPRLNPIAKRIDLPRQWRVLLVRPRKAKPAVAGADEQRRFDQLRHDRKRTEMLIRLVEDEVMPAAARQDFHGFSEAIERYNRESGLLFASIQGGPYNGTAVNGAIDRLKQLGAVGVGQSSWGPTVFAWCEDRSRADSLASSLSGSDWVTLVTTAKAGGRTLTTPGQ</sequence>
<proteinExistence type="predicted"/>
<dbReference type="PIRSF" id="PIRSF004884">
    <property type="entry name" value="Sugar_kin_arch"/>
    <property type="match status" value="1"/>
</dbReference>
<dbReference type="InterPro" id="IPR004422">
    <property type="entry name" value="RFAP_synthase"/>
</dbReference>
<gene>
    <name evidence="7" type="ORF">QTN89_11495</name>
</gene>
<evidence type="ECO:0000259" key="6">
    <source>
        <dbReference type="Pfam" id="PF08544"/>
    </source>
</evidence>
<comment type="caution">
    <text evidence="7">The sequence shown here is derived from an EMBL/GenBank/DDBJ whole genome shotgun (WGS) entry which is preliminary data.</text>
</comment>
<feature type="domain" description="GHMP kinase C-terminal" evidence="6">
    <location>
        <begin position="239"/>
        <end position="319"/>
    </location>
</feature>
<keyword evidence="3" id="KW-0547">Nucleotide-binding</keyword>
<dbReference type="InterPro" id="IPR020568">
    <property type="entry name" value="Ribosomal_Su5_D2-typ_SF"/>
</dbReference>
<dbReference type="Pfam" id="PF08544">
    <property type="entry name" value="GHMP_kinases_C"/>
    <property type="match status" value="1"/>
</dbReference>
<evidence type="ECO:0000256" key="1">
    <source>
        <dbReference type="ARBA" id="ARBA00022605"/>
    </source>
</evidence>
<evidence type="ECO:0000256" key="2">
    <source>
        <dbReference type="ARBA" id="ARBA00022679"/>
    </source>
</evidence>
<organism evidence="7 8">
    <name type="scientific">Roseiconus lacunae</name>
    <dbReference type="NCBI Taxonomy" id="2605694"/>
    <lineage>
        <taxon>Bacteria</taxon>
        <taxon>Pseudomonadati</taxon>
        <taxon>Planctomycetota</taxon>
        <taxon>Planctomycetia</taxon>
        <taxon>Pirellulales</taxon>
        <taxon>Pirellulaceae</taxon>
        <taxon>Roseiconus</taxon>
    </lineage>
</organism>
<dbReference type="PANTHER" id="PTHR20861">
    <property type="entry name" value="HOMOSERINE/4-DIPHOSPHOCYTIDYL-2-C-METHYL-D-ERYTHRITOL KINASE"/>
    <property type="match status" value="1"/>
</dbReference>
<evidence type="ECO:0000256" key="3">
    <source>
        <dbReference type="ARBA" id="ARBA00022741"/>
    </source>
</evidence>
<dbReference type="Gene3D" id="3.30.70.890">
    <property type="entry name" value="GHMP kinase, C-terminal domain"/>
    <property type="match status" value="1"/>
</dbReference>
<dbReference type="Gene3D" id="3.30.230.10">
    <property type="match status" value="1"/>
</dbReference>
<dbReference type="InterPro" id="IPR013750">
    <property type="entry name" value="GHMP_kinase_C_dom"/>
</dbReference>
<name>A0ABT7PHT0_9BACT</name>
<reference evidence="7 8" key="1">
    <citation type="submission" date="2023-06" db="EMBL/GenBank/DDBJ databases">
        <title>Roseiconus lacunae JC819 isolated from Gulf of Mannar region, Tamil Nadu.</title>
        <authorList>
            <person name="Pk S."/>
            <person name="Ch S."/>
            <person name="Ch V.R."/>
        </authorList>
    </citation>
    <scope>NUCLEOTIDE SEQUENCE [LARGE SCALE GENOMIC DNA]</scope>
    <source>
        <strain evidence="7 8">JC819</strain>
    </source>
</reference>
<keyword evidence="8" id="KW-1185">Reference proteome</keyword>
<evidence type="ECO:0000256" key="4">
    <source>
        <dbReference type="ARBA" id="ARBA00022777"/>
    </source>
</evidence>
<protein>
    <submittedName>
        <fullName evidence="7">Beta-ribofuranosylaminobenzene 5'-phosphate synthase</fullName>
    </submittedName>
</protein>
<keyword evidence="1" id="KW-0028">Amino-acid biosynthesis</keyword>
<dbReference type="PANTHER" id="PTHR20861:SF1">
    <property type="entry name" value="HOMOSERINE KINASE"/>
    <property type="match status" value="1"/>
</dbReference>
<dbReference type="EMBL" id="JASZZN010000007">
    <property type="protein sequence ID" value="MDM4016059.1"/>
    <property type="molecule type" value="Genomic_DNA"/>
</dbReference>
<dbReference type="RefSeq" id="WP_230776398.1">
    <property type="nucleotide sequence ID" value="NZ_JAJMQV010000085.1"/>
</dbReference>
<evidence type="ECO:0000313" key="8">
    <source>
        <dbReference type="Proteomes" id="UP001239462"/>
    </source>
</evidence>
<dbReference type="InterPro" id="IPR014721">
    <property type="entry name" value="Ribsml_uS5_D2-typ_fold_subgr"/>
</dbReference>
<evidence type="ECO:0000313" key="7">
    <source>
        <dbReference type="EMBL" id="MDM4016059.1"/>
    </source>
</evidence>
<dbReference type="Proteomes" id="UP001239462">
    <property type="component" value="Unassembled WGS sequence"/>
</dbReference>
<dbReference type="SUPFAM" id="SSF54211">
    <property type="entry name" value="Ribosomal protein S5 domain 2-like"/>
    <property type="match status" value="1"/>
</dbReference>
<evidence type="ECO:0000256" key="5">
    <source>
        <dbReference type="ARBA" id="ARBA00022840"/>
    </source>
</evidence>
<dbReference type="InterPro" id="IPR036554">
    <property type="entry name" value="GHMP_kinase_C_sf"/>
</dbReference>
<accession>A0ABT7PHT0</accession>